<name>A0A9P7GNK8_9AGAR</name>
<dbReference type="EMBL" id="JABCKI010000195">
    <property type="protein sequence ID" value="KAG5651813.1"/>
    <property type="molecule type" value="Genomic_DNA"/>
</dbReference>
<keyword evidence="2" id="KW-1185">Reference proteome</keyword>
<evidence type="ECO:0000313" key="2">
    <source>
        <dbReference type="Proteomes" id="UP000717328"/>
    </source>
</evidence>
<feature type="non-terminal residue" evidence="1">
    <location>
        <position position="99"/>
    </location>
</feature>
<comment type="caution">
    <text evidence="1">The sequence shown here is derived from an EMBL/GenBank/DDBJ whole genome shotgun (WGS) entry which is preliminary data.</text>
</comment>
<dbReference type="Proteomes" id="UP000717328">
    <property type="component" value="Unassembled WGS sequence"/>
</dbReference>
<organism evidence="1 2">
    <name type="scientific">Sphagnurus paluster</name>
    <dbReference type="NCBI Taxonomy" id="117069"/>
    <lineage>
        <taxon>Eukaryota</taxon>
        <taxon>Fungi</taxon>
        <taxon>Dikarya</taxon>
        <taxon>Basidiomycota</taxon>
        <taxon>Agaricomycotina</taxon>
        <taxon>Agaricomycetes</taxon>
        <taxon>Agaricomycetidae</taxon>
        <taxon>Agaricales</taxon>
        <taxon>Tricholomatineae</taxon>
        <taxon>Lyophyllaceae</taxon>
        <taxon>Sphagnurus</taxon>
    </lineage>
</organism>
<dbReference type="AlphaFoldDB" id="A0A9P7GNK8"/>
<protein>
    <submittedName>
        <fullName evidence="1">Uncharacterized protein</fullName>
    </submittedName>
</protein>
<reference evidence="1" key="2">
    <citation type="submission" date="2021-10" db="EMBL/GenBank/DDBJ databases">
        <title>Phylogenomics reveals ancestral predisposition of the termite-cultivated fungus Termitomyces towards a domesticated lifestyle.</title>
        <authorList>
            <person name="Auxier B."/>
            <person name="Grum-Grzhimaylo A."/>
            <person name="Cardenas M.E."/>
            <person name="Lodge J.D."/>
            <person name="Laessoe T."/>
            <person name="Pedersen O."/>
            <person name="Smith M.E."/>
            <person name="Kuyper T.W."/>
            <person name="Franco-Molano E.A."/>
            <person name="Baroni T.J."/>
            <person name="Aanen D.K."/>
        </authorList>
    </citation>
    <scope>NUCLEOTIDE SEQUENCE</scope>
    <source>
        <strain evidence="1">D49</strain>
    </source>
</reference>
<reference evidence="1" key="1">
    <citation type="submission" date="2021-02" db="EMBL/GenBank/DDBJ databases">
        <authorList>
            <person name="Nieuwenhuis M."/>
            <person name="Van De Peppel L.J.J."/>
        </authorList>
    </citation>
    <scope>NUCLEOTIDE SEQUENCE</scope>
    <source>
        <strain evidence="1">D49</strain>
    </source>
</reference>
<evidence type="ECO:0000313" key="1">
    <source>
        <dbReference type="EMBL" id="KAG5651813.1"/>
    </source>
</evidence>
<accession>A0A9P7GNK8</accession>
<gene>
    <name evidence="1" type="ORF">H0H81_007336</name>
</gene>
<proteinExistence type="predicted"/>
<sequence>DSLPRVWLSVAALECTQAEYEETKSAGGGNERCARAEGNLTKSGDTAEQLRECRVRCASPVDEMLLVLQGLSGKVVREVERLQLDIRGEGMPVEMYKKE</sequence>